<dbReference type="PROSITE" id="PS50011">
    <property type="entry name" value="PROTEIN_KINASE_DOM"/>
    <property type="match status" value="1"/>
</dbReference>
<dbReference type="Pfam" id="PF00069">
    <property type="entry name" value="Pkinase"/>
    <property type="match status" value="1"/>
</dbReference>
<organism evidence="7 8">
    <name type="scientific">Lentisphaera araneosa HTCC2155</name>
    <dbReference type="NCBI Taxonomy" id="313628"/>
    <lineage>
        <taxon>Bacteria</taxon>
        <taxon>Pseudomonadati</taxon>
        <taxon>Lentisphaerota</taxon>
        <taxon>Lentisphaeria</taxon>
        <taxon>Lentisphaerales</taxon>
        <taxon>Lentisphaeraceae</taxon>
        <taxon>Lentisphaera</taxon>
    </lineage>
</organism>
<evidence type="ECO:0000256" key="4">
    <source>
        <dbReference type="ARBA" id="ARBA00022840"/>
    </source>
</evidence>
<keyword evidence="3 7" id="KW-0418">Kinase</keyword>
<reference evidence="7 8" key="1">
    <citation type="journal article" date="2010" name="J. Bacteriol.">
        <title>Genome sequence of Lentisphaera araneosa HTCC2155T, the type species of the order Lentisphaerales in the phylum Lentisphaerae.</title>
        <authorList>
            <person name="Thrash J.C."/>
            <person name="Cho J.C."/>
            <person name="Vergin K.L."/>
            <person name="Morris R.M."/>
            <person name="Giovannoni S.J."/>
        </authorList>
    </citation>
    <scope>NUCLEOTIDE SEQUENCE [LARGE SCALE GENOMIC DNA]</scope>
    <source>
        <strain evidence="7 8">HTCC2155</strain>
    </source>
</reference>
<dbReference type="Proteomes" id="UP000004947">
    <property type="component" value="Unassembled WGS sequence"/>
</dbReference>
<accession>A6DJ12</accession>
<dbReference type="EMBL" id="ABCK01000005">
    <property type="protein sequence ID" value="EDM28448.1"/>
    <property type="molecule type" value="Genomic_DNA"/>
</dbReference>
<dbReference type="Gene3D" id="1.10.510.10">
    <property type="entry name" value="Transferase(Phosphotransferase) domain 1"/>
    <property type="match status" value="1"/>
</dbReference>
<evidence type="ECO:0000259" key="6">
    <source>
        <dbReference type="PROSITE" id="PS50011"/>
    </source>
</evidence>
<dbReference type="InterPro" id="IPR011009">
    <property type="entry name" value="Kinase-like_dom_sf"/>
</dbReference>
<keyword evidence="1" id="KW-0808">Transferase</keyword>
<dbReference type="RefSeq" id="WP_007277888.1">
    <property type="nucleotide sequence ID" value="NZ_ABCK01000005.1"/>
</dbReference>
<evidence type="ECO:0000256" key="2">
    <source>
        <dbReference type="ARBA" id="ARBA00022741"/>
    </source>
</evidence>
<evidence type="ECO:0000313" key="8">
    <source>
        <dbReference type="Proteomes" id="UP000004947"/>
    </source>
</evidence>
<feature type="domain" description="Protein kinase" evidence="6">
    <location>
        <begin position="36"/>
        <end position="322"/>
    </location>
</feature>
<dbReference type="GO" id="GO:0005524">
    <property type="term" value="F:ATP binding"/>
    <property type="evidence" value="ECO:0007669"/>
    <property type="project" value="UniProtKB-KW"/>
</dbReference>
<sequence>MSSDNNTSAFKTIKNESELNLWKKNNLNSAQEDARYSDLSLLSSNESRNTYSAYDKKFNRSVTLIEALPDTQNEIDFINEILFSSSFDHPSIIKLLDFGVWKENTPYYTIQQGDFQPLNEYIDKTDDSEIKKLTLFSKVCDALSYAHSRQITHQKLDLENILLGPNDELLLEGWKMGENIDTKSCDDLANDDENIDQEANEKTSQDEESNKDESSKDEESKADEPSSTDSSLDIKPDLAALGLILKKLYTKTPEDDLPETISDVISQSASTEADQAYQSVDELKSDMDNFIQTRMAPKKRLGLFRAAISFYYEYENFCFPFMLLVVGLVGYSSYSYKKLYEAKIVLDKSSAETKAENKHLNKVLKYQIKANDKYLLKELKTAKALMAFPHYSKSPKAATQQALEIYLSQKDLKKYHKEMFMILLIQQDFKAIFKHKIKVPGGLMRLAKMSSNKAKDENGILKNEKDFVNILHTANNLPFERQEFKEQYIERAILYKNEIEQETEISPMVLKQLIRVWNPDWLLKDFYFNAKHKSLRLKGASLTNLVVDSPNSMGQPFLNFLKFNNLDMRQAGIESLDQLDGQIIKRLDIRETAIKDFPIHENALKVETLVITPGQFTQGALKQVPSTVNVIQKKQ</sequence>
<dbReference type="STRING" id="313628.LNTAR_11046"/>
<evidence type="ECO:0000256" key="5">
    <source>
        <dbReference type="SAM" id="MobiDB-lite"/>
    </source>
</evidence>
<evidence type="ECO:0000256" key="3">
    <source>
        <dbReference type="ARBA" id="ARBA00022777"/>
    </source>
</evidence>
<keyword evidence="4" id="KW-0067">ATP-binding</keyword>
<dbReference type="GO" id="GO:0000922">
    <property type="term" value="C:spindle pole"/>
    <property type="evidence" value="ECO:0007669"/>
    <property type="project" value="UniProtKB-SubCell"/>
</dbReference>
<dbReference type="Gene3D" id="3.30.200.20">
    <property type="entry name" value="Phosphorylase Kinase, domain 1"/>
    <property type="match status" value="1"/>
</dbReference>
<feature type="compositionally biased region" description="Basic and acidic residues" evidence="5">
    <location>
        <begin position="211"/>
        <end position="224"/>
    </location>
</feature>
<name>A6DJ12_9BACT</name>
<protein>
    <submittedName>
        <fullName evidence="7">Serine/threonine-protein kinase</fullName>
    </submittedName>
</protein>
<dbReference type="GO" id="GO:0004674">
    <property type="term" value="F:protein serine/threonine kinase activity"/>
    <property type="evidence" value="ECO:0007669"/>
    <property type="project" value="TreeGrafter"/>
</dbReference>
<dbReference type="PANTHER" id="PTHR43289:SF6">
    <property type="entry name" value="SERINE_THREONINE-PROTEIN KINASE NEKL-3"/>
    <property type="match status" value="1"/>
</dbReference>
<dbReference type="PANTHER" id="PTHR43289">
    <property type="entry name" value="MITOGEN-ACTIVATED PROTEIN KINASE KINASE KINASE 20-RELATED"/>
    <property type="match status" value="1"/>
</dbReference>
<evidence type="ECO:0000256" key="1">
    <source>
        <dbReference type="ARBA" id="ARBA00022679"/>
    </source>
</evidence>
<dbReference type="SUPFAM" id="SSF56112">
    <property type="entry name" value="Protein kinase-like (PK-like)"/>
    <property type="match status" value="1"/>
</dbReference>
<dbReference type="GO" id="GO:0005813">
    <property type="term" value="C:centrosome"/>
    <property type="evidence" value="ECO:0007669"/>
    <property type="project" value="UniProtKB-SubCell"/>
</dbReference>
<dbReference type="AlphaFoldDB" id="A6DJ12"/>
<keyword evidence="2" id="KW-0547">Nucleotide-binding</keyword>
<dbReference type="InterPro" id="IPR000719">
    <property type="entry name" value="Prot_kinase_dom"/>
</dbReference>
<dbReference type="SMART" id="SM00220">
    <property type="entry name" value="S_TKc"/>
    <property type="match status" value="1"/>
</dbReference>
<proteinExistence type="predicted"/>
<feature type="region of interest" description="Disordered" evidence="5">
    <location>
        <begin position="198"/>
        <end position="233"/>
    </location>
</feature>
<dbReference type="eggNOG" id="COG0515">
    <property type="taxonomic scope" value="Bacteria"/>
</dbReference>
<comment type="caution">
    <text evidence="7">The sequence shown here is derived from an EMBL/GenBank/DDBJ whole genome shotgun (WGS) entry which is preliminary data.</text>
</comment>
<keyword evidence="8" id="KW-1185">Reference proteome</keyword>
<evidence type="ECO:0000313" key="7">
    <source>
        <dbReference type="EMBL" id="EDM28448.1"/>
    </source>
</evidence>
<gene>
    <name evidence="7" type="ORF">LNTAR_11046</name>
</gene>